<name>A0A2W7MT49_9RHOB</name>
<evidence type="ECO:0000256" key="1">
    <source>
        <dbReference type="SAM" id="MobiDB-lite"/>
    </source>
</evidence>
<keyword evidence="3" id="KW-1185">Reference proteome</keyword>
<dbReference type="EMBL" id="QKZL01000034">
    <property type="protein sequence ID" value="PZX11265.1"/>
    <property type="molecule type" value="Genomic_DNA"/>
</dbReference>
<evidence type="ECO:0000313" key="2">
    <source>
        <dbReference type="EMBL" id="PZX11265.1"/>
    </source>
</evidence>
<protein>
    <submittedName>
        <fullName evidence="2">Uncharacterized protein</fullName>
    </submittedName>
</protein>
<organism evidence="2 3">
    <name type="scientific">Palleronia aestuarii</name>
    <dbReference type="NCBI Taxonomy" id="568105"/>
    <lineage>
        <taxon>Bacteria</taxon>
        <taxon>Pseudomonadati</taxon>
        <taxon>Pseudomonadota</taxon>
        <taxon>Alphaproteobacteria</taxon>
        <taxon>Rhodobacterales</taxon>
        <taxon>Roseobacteraceae</taxon>
        <taxon>Palleronia</taxon>
    </lineage>
</organism>
<accession>A0A2W7MT49</accession>
<dbReference type="Proteomes" id="UP000248916">
    <property type="component" value="Unassembled WGS sequence"/>
</dbReference>
<feature type="region of interest" description="Disordered" evidence="1">
    <location>
        <begin position="17"/>
        <end position="43"/>
    </location>
</feature>
<reference evidence="2 3" key="1">
    <citation type="submission" date="2018-06" db="EMBL/GenBank/DDBJ databases">
        <title>Genomic Encyclopedia of Archaeal and Bacterial Type Strains, Phase II (KMG-II): from individual species to whole genera.</title>
        <authorList>
            <person name="Goeker M."/>
        </authorList>
    </citation>
    <scope>NUCLEOTIDE SEQUENCE [LARGE SCALE GENOMIC DNA]</scope>
    <source>
        <strain evidence="2 3">DSM 22009</strain>
    </source>
</reference>
<feature type="compositionally biased region" description="Basic and acidic residues" evidence="1">
    <location>
        <begin position="17"/>
        <end position="31"/>
    </location>
</feature>
<sequence>MANGLVLIYEHLEGEPSRRHAFETDGERGGDDPPGEVFAYAPG</sequence>
<gene>
    <name evidence="2" type="ORF">LX81_04013</name>
</gene>
<evidence type="ECO:0000313" key="3">
    <source>
        <dbReference type="Proteomes" id="UP000248916"/>
    </source>
</evidence>
<proteinExistence type="predicted"/>
<dbReference type="AlphaFoldDB" id="A0A2W7MT49"/>
<dbReference type="RefSeq" id="WP_272939506.1">
    <property type="nucleotide sequence ID" value="NZ_QKZL01000034.1"/>
</dbReference>
<comment type="caution">
    <text evidence="2">The sequence shown here is derived from an EMBL/GenBank/DDBJ whole genome shotgun (WGS) entry which is preliminary data.</text>
</comment>